<evidence type="ECO:0000313" key="4">
    <source>
        <dbReference type="WBParaSite" id="SPAL_0000276300.1"/>
    </source>
</evidence>
<feature type="transmembrane region" description="Helical" evidence="2">
    <location>
        <begin position="66"/>
        <end position="87"/>
    </location>
</feature>
<name>A0A0N5B9P7_STREA</name>
<feature type="transmembrane region" description="Helical" evidence="2">
    <location>
        <begin position="135"/>
        <end position="160"/>
    </location>
</feature>
<keyword evidence="2" id="KW-0812">Transmembrane</keyword>
<keyword evidence="3" id="KW-1185">Reference proteome</keyword>
<feature type="region of interest" description="Disordered" evidence="1">
    <location>
        <begin position="184"/>
        <end position="241"/>
    </location>
</feature>
<protein>
    <submittedName>
        <fullName evidence="4">Serpentine receptor class gamma</fullName>
    </submittedName>
</protein>
<proteinExistence type="predicted"/>
<evidence type="ECO:0000256" key="2">
    <source>
        <dbReference type="SAM" id="Phobius"/>
    </source>
</evidence>
<sequence length="241" mass="26922">MFHLTSLSTVLFIVQGIVSVASWIFVVVGPFYKSLNKDFRKADQEDYSQYSLTHIGTWTKHKVPEMFVPTFFIPIATAFPLIGMFLIRNCIKKNLSGVGKIILIAITIALYVINGILIHYGTRNISLNKKDTIHIGWYIAASLNWFSVIILILNSVSIYCSEVLQKYENKTELEPSNIFGSSKLSGSLSKTQEKSRFSSTTARSGSNLGTRSIVNGRSKPRTVTLSKSSNRSSFVNAPKRK</sequence>
<evidence type="ECO:0000313" key="3">
    <source>
        <dbReference type="Proteomes" id="UP000046392"/>
    </source>
</evidence>
<feature type="transmembrane region" description="Helical" evidence="2">
    <location>
        <begin position="7"/>
        <end position="32"/>
    </location>
</feature>
<dbReference type="Proteomes" id="UP000046392">
    <property type="component" value="Unplaced"/>
</dbReference>
<dbReference type="WBParaSite" id="SPAL_0000276300.1">
    <property type="protein sequence ID" value="SPAL_0000276300.1"/>
    <property type="gene ID" value="SPAL_0000276300"/>
</dbReference>
<accession>A0A0N5B9P7</accession>
<organism evidence="3 4">
    <name type="scientific">Strongyloides papillosus</name>
    <name type="common">Intestinal threadworm</name>
    <dbReference type="NCBI Taxonomy" id="174720"/>
    <lineage>
        <taxon>Eukaryota</taxon>
        <taxon>Metazoa</taxon>
        <taxon>Ecdysozoa</taxon>
        <taxon>Nematoda</taxon>
        <taxon>Chromadorea</taxon>
        <taxon>Rhabditida</taxon>
        <taxon>Tylenchina</taxon>
        <taxon>Panagrolaimomorpha</taxon>
        <taxon>Strongyloidoidea</taxon>
        <taxon>Strongyloididae</taxon>
        <taxon>Strongyloides</taxon>
    </lineage>
</organism>
<dbReference type="AlphaFoldDB" id="A0A0N5B9P7"/>
<feature type="transmembrane region" description="Helical" evidence="2">
    <location>
        <begin position="99"/>
        <end position="120"/>
    </location>
</feature>
<keyword evidence="2" id="KW-1133">Transmembrane helix</keyword>
<keyword evidence="2" id="KW-0472">Membrane</keyword>
<evidence type="ECO:0000256" key="1">
    <source>
        <dbReference type="SAM" id="MobiDB-lite"/>
    </source>
</evidence>
<feature type="compositionally biased region" description="Polar residues" evidence="1">
    <location>
        <begin position="197"/>
        <end position="235"/>
    </location>
</feature>
<reference evidence="4" key="1">
    <citation type="submission" date="2017-02" db="UniProtKB">
        <authorList>
            <consortium name="WormBaseParasite"/>
        </authorList>
    </citation>
    <scope>IDENTIFICATION</scope>
</reference>